<evidence type="ECO:0000313" key="11">
    <source>
        <dbReference type="Proteomes" id="UP000681720"/>
    </source>
</evidence>
<keyword evidence="1" id="KW-0596">Phosphopantetheine</keyword>
<evidence type="ECO:0000256" key="8">
    <source>
        <dbReference type="ARBA" id="ARBA00026121"/>
    </source>
</evidence>
<dbReference type="AlphaFoldDB" id="A0A8S2NWF2"/>
<evidence type="ECO:0000256" key="7">
    <source>
        <dbReference type="ARBA" id="ARBA00022833"/>
    </source>
</evidence>
<keyword evidence="3" id="KW-0436">Ligase</keyword>
<sequence>SDHFMQSNSFVHPSYWECDSCKRILKHGEFRFNCVVCPDYDQCETCTATVQPPHPHRLDREIAYGYVEETEYSRVDLAARIQAAITTYQVRYCMGVRDVDPHNPQIYADSYSWQTFKTIGERLTNFSHGLRRFIKPRTYVGLCAANRPEWLITDFACILQSFITVPIYCLFNDRDIAFILKNTSLSIVVCDKEMLPKFISLHSECPLLEHIVCMDPIPETISNTNGLSIHYMGTLERYGSLKQYKYTITEPDDCITVIYTSGSSGFPKGAIISESSLGNNFSPANLVYRSERIRLCYRPLSWATDRMGSIGIFLQGGRTGFSTGDVSRLMEELTLVRPTSFSAPPTIWNKIYAEYKANLALTTTDQSITDVTLAEDVPLEKFSKLIPLRCKLLSIGGAMVSSAVLDFMKRCFKRCEIVESYGTTECGGIAFDDLLDTAIDYSLESVPEMGYTLADKPFPRGELLVKTVTMFSGYINNPEETKMAITDDGFFRTGDIVELRPEKDGKSRIHIIDRKKSFFKLSQGQFVSPESLQDIYMQSPFVEQIYIHGNSLEDSVAAVIVPSKDYARAFATKHNLLDLDNDHPNTLFYDAIMQDLHSLAKKELLRKHEIPSKLIIEFDPFTSENGLLTSSMKLCRYRLAKHYGDRLKTIESIEVRLKTMIERAVERSLTIDQASNFMSIGGDSLAAIRLSRMIQEDLGVPIPINILFESDMNLEKLVKIIKSPSEILSFPNSMISQLLNDSIQELNITIKEKKNESVSPSTIFITGTTGFVGAFLLAELLKVYPSDCKFICLVRCQITGNPLKRIKENMVFLQLWNEKYQDRIIALRGDLSEEHFGLDIQNYSALASCINVIFHCGAIVNFVLPYNTLYRSNVLGTLEIIRLATYSDACIPVQYISTISVLPSEVTQEVHIDEISPNHLRSGYAQSKWVAEKLIAKASRLGLPVNIYRLGSIWGHTETGACNQNDINTLLLAAIMKIGCYPTVSPHMKLNGLPANVAAQSIVSLSHAELHVYGKTYHIVPSNEGVSFENIIESIQNCGIALINLPYNDWKVKLTLQSSKKRSFESVAEFFTNNPFERMPSAKSSSNTIYDSTFPSVDKVYIRKWLTFILNNIVN</sequence>
<evidence type="ECO:0000256" key="5">
    <source>
        <dbReference type="ARBA" id="ARBA00022771"/>
    </source>
</evidence>
<dbReference type="GO" id="GO:0005783">
    <property type="term" value="C:endoplasmic reticulum"/>
    <property type="evidence" value="ECO:0007669"/>
    <property type="project" value="TreeGrafter"/>
</dbReference>
<dbReference type="Pfam" id="PF00501">
    <property type="entry name" value="AMP-binding"/>
    <property type="match status" value="1"/>
</dbReference>
<dbReference type="InterPro" id="IPR042099">
    <property type="entry name" value="ANL_N_sf"/>
</dbReference>
<dbReference type="EC" id="6.2.1.3" evidence="8"/>
<dbReference type="InterPro" id="IPR043145">
    <property type="entry name" value="Znf_ZZ_sf"/>
</dbReference>
<protein>
    <recommendedName>
        <fullName evidence="8">long-chain-fatty-acid--CoA ligase</fullName>
        <ecNumber evidence="8">6.2.1.3</ecNumber>
    </recommendedName>
</protein>
<dbReference type="PROSITE" id="PS50075">
    <property type="entry name" value="CARRIER"/>
    <property type="match status" value="1"/>
</dbReference>
<keyword evidence="2" id="KW-0597">Phosphoprotein</keyword>
<dbReference type="PROSITE" id="PS00455">
    <property type="entry name" value="AMP_BINDING"/>
    <property type="match status" value="1"/>
</dbReference>
<keyword evidence="7" id="KW-0862">Zinc</keyword>
<evidence type="ECO:0000256" key="4">
    <source>
        <dbReference type="ARBA" id="ARBA00022723"/>
    </source>
</evidence>
<dbReference type="Gene3D" id="1.10.1200.10">
    <property type="entry name" value="ACP-like"/>
    <property type="match status" value="1"/>
</dbReference>
<dbReference type="InterPro" id="IPR000873">
    <property type="entry name" value="AMP-dep_synth/lig_dom"/>
</dbReference>
<dbReference type="NCBIfam" id="TIGR01746">
    <property type="entry name" value="Thioester-redct"/>
    <property type="match status" value="1"/>
</dbReference>
<dbReference type="InterPro" id="IPR013120">
    <property type="entry name" value="FAR_NAD-bd"/>
</dbReference>
<dbReference type="Gene3D" id="3.40.50.12780">
    <property type="entry name" value="N-terminal domain of ligase-like"/>
    <property type="match status" value="1"/>
</dbReference>
<dbReference type="InterPro" id="IPR020845">
    <property type="entry name" value="AMP-binding_CS"/>
</dbReference>
<name>A0A8S2NWF2_9BILA</name>
<dbReference type="InterPro" id="IPR036291">
    <property type="entry name" value="NAD(P)-bd_dom_sf"/>
</dbReference>
<dbReference type="Proteomes" id="UP000681720">
    <property type="component" value="Unassembled WGS sequence"/>
</dbReference>
<dbReference type="Pfam" id="PF00550">
    <property type="entry name" value="PP-binding"/>
    <property type="match status" value="1"/>
</dbReference>
<evidence type="ECO:0000256" key="3">
    <source>
        <dbReference type="ARBA" id="ARBA00022598"/>
    </source>
</evidence>
<feature type="domain" description="Carrier" evidence="9">
    <location>
        <begin position="648"/>
        <end position="725"/>
    </location>
</feature>
<keyword evidence="4" id="KW-0479">Metal-binding</keyword>
<dbReference type="SUPFAM" id="SSF57850">
    <property type="entry name" value="RING/U-box"/>
    <property type="match status" value="1"/>
</dbReference>
<dbReference type="PANTHER" id="PTHR43272">
    <property type="entry name" value="LONG-CHAIN-FATTY-ACID--COA LIGASE"/>
    <property type="match status" value="1"/>
</dbReference>
<comment type="caution">
    <text evidence="10">The sequence shown here is derived from an EMBL/GenBank/DDBJ whole genome shotgun (WGS) entry which is preliminary data.</text>
</comment>
<dbReference type="InterPro" id="IPR000433">
    <property type="entry name" value="Znf_ZZ"/>
</dbReference>
<evidence type="ECO:0000256" key="2">
    <source>
        <dbReference type="ARBA" id="ARBA00022553"/>
    </source>
</evidence>
<dbReference type="CDD" id="cd05235">
    <property type="entry name" value="SDR_e1"/>
    <property type="match status" value="1"/>
</dbReference>
<dbReference type="PROSITE" id="PS00012">
    <property type="entry name" value="PHOSPHOPANTETHEINE"/>
    <property type="match status" value="1"/>
</dbReference>
<dbReference type="GO" id="GO:0008270">
    <property type="term" value="F:zinc ion binding"/>
    <property type="evidence" value="ECO:0007669"/>
    <property type="project" value="UniProtKB-KW"/>
</dbReference>
<dbReference type="SMART" id="SM00291">
    <property type="entry name" value="ZnF_ZZ"/>
    <property type="match status" value="1"/>
</dbReference>
<evidence type="ECO:0000256" key="1">
    <source>
        <dbReference type="ARBA" id="ARBA00022450"/>
    </source>
</evidence>
<dbReference type="EMBL" id="CAJOBJ010005128">
    <property type="protein sequence ID" value="CAF4021842.1"/>
    <property type="molecule type" value="Genomic_DNA"/>
</dbReference>
<dbReference type="GO" id="GO:0016020">
    <property type="term" value="C:membrane"/>
    <property type="evidence" value="ECO:0007669"/>
    <property type="project" value="TreeGrafter"/>
</dbReference>
<evidence type="ECO:0000256" key="6">
    <source>
        <dbReference type="ARBA" id="ARBA00022832"/>
    </source>
</evidence>
<keyword evidence="6" id="KW-0443">Lipid metabolism</keyword>
<dbReference type="Pfam" id="PF07993">
    <property type="entry name" value="NAD_binding_4"/>
    <property type="match status" value="1"/>
</dbReference>
<dbReference type="Gene3D" id="3.40.50.720">
    <property type="entry name" value="NAD(P)-binding Rossmann-like Domain"/>
    <property type="match status" value="1"/>
</dbReference>
<dbReference type="SUPFAM" id="SSF47336">
    <property type="entry name" value="ACP-like"/>
    <property type="match status" value="1"/>
</dbReference>
<accession>A0A8S2NWF2</accession>
<dbReference type="Gene3D" id="3.30.60.90">
    <property type="match status" value="1"/>
</dbReference>
<dbReference type="SUPFAM" id="SSF51735">
    <property type="entry name" value="NAD(P)-binding Rossmann-fold domains"/>
    <property type="match status" value="1"/>
</dbReference>
<dbReference type="InterPro" id="IPR009081">
    <property type="entry name" value="PP-bd_ACP"/>
</dbReference>
<evidence type="ECO:0000259" key="9">
    <source>
        <dbReference type="PROSITE" id="PS50075"/>
    </source>
</evidence>
<dbReference type="PANTHER" id="PTHR43272:SF91">
    <property type="entry name" value="CARRIER DOMAIN-CONTAINING PROTEIN"/>
    <property type="match status" value="1"/>
</dbReference>
<keyword evidence="5" id="KW-0863">Zinc-finger</keyword>
<gene>
    <name evidence="10" type="ORF">GIL414_LOCUS12912</name>
</gene>
<reference evidence="10" key="1">
    <citation type="submission" date="2021-02" db="EMBL/GenBank/DDBJ databases">
        <authorList>
            <person name="Nowell W R."/>
        </authorList>
    </citation>
    <scope>NUCLEOTIDE SEQUENCE</scope>
</reference>
<dbReference type="Pfam" id="PF00569">
    <property type="entry name" value="ZZ"/>
    <property type="match status" value="1"/>
</dbReference>
<proteinExistence type="predicted"/>
<dbReference type="InterPro" id="IPR036736">
    <property type="entry name" value="ACP-like_sf"/>
</dbReference>
<organism evidence="10 11">
    <name type="scientific">Rotaria magnacalcarata</name>
    <dbReference type="NCBI Taxonomy" id="392030"/>
    <lineage>
        <taxon>Eukaryota</taxon>
        <taxon>Metazoa</taxon>
        <taxon>Spiralia</taxon>
        <taxon>Gnathifera</taxon>
        <taxon>Rotifera</taxon>
        <taxon>Eurotatoria</taxon>
        <taxon>Bdelloidea</taxon>
        <taxon>Philodinida</taxon>
        <taxon>Philodinidae</taxon>
        <taxon>Rotaria</taxon>
    </lineage>
</organism>
<dbReference type="InterPro" id="IPR010080">
    <property type="entry name" value="Thioester_reductase-like_dom"/>
</dbReference>
<feature type="non-terminal residue" evidence="10">
    <location>
        <position position="1"/>
    </location>
</feature>
<dbReference type="GO" id="GO:0004467">
    <property type="term" value="F:long-chain fatty acid-CoA ligase activity"/>
    <property type="evidence" value="ECO:0007669"/>
    <property type="project" value="UniProtKB-EC"/>
</dbReference>
<keyword evidence="6" id="KW-0276">Fatty acid metabolism</keyword>
<evidence type="ECO:0000313" key="10">
    <source>
        <dbReference type="EMBL" id="CAF4021842.1"/>
    </source>
</evidence>
<dbReference type="SUPFAM" id="SSF56801">
    <property type="entry name" value="Acetyl-CoA synthetase-like"/>
    <property type="match status" value="1"/>
</dbReference>
<dbReference type="InterPro" id="IPR006162">
    <property type="entry name" value="Ppantetheine_attach_site"/>
</dbReference>